<evidence type="ECO:0000256" key="1">
    <source>
        <dbReference type="ARBA" id="ARBA00005791"/>
    </source>
</evidence>
<evidence type="ECO:0000256" key="4">
    <source>
        <dbReference type="ARBA" id="ARBA00023157"/>
    </source>
</evidence>
<dbReference type="Proteomes" id="UP000178305">
    <property type="component" value="Unassembled WGS sequence"/>
</dbReference>
<dbReference type="SUPFAM" id="SSF52833">
    <property type="entry name" value="Thioredoxin-like"/>
    <property type="match status" value="1"/>
</dbReference>
<evidence type="ECO:0000259" key="6">
    <source>
        <dbReference type="PROSITE" id="PS51352"/>
    </source>
</evidence>
<dbReference type="Pfam" id="PF13462">
    <property type="entry name" value="Thioredoxin_4"/>
    <property type="match status" value="1"/>
</dbReference>
<keyword evidence="3" id="KW-0560">Oxidoreductase</keyword>
<dbReference type="InterPro" id="IPR013766">
    <property type="entry name" value="Thioredoxin_domain"/>
</dbReference>
<dbReference type="AlphaFoldDB" id="A0A1F6AU89"/>
<dbReference type="PROSITE" id="PS51352">
    <property type="entry name" value="THIOREDOXIN_2"/>
    <property type="match status" value="1"/>
</dbReference>
<keyword evidence="4" id="KW-1015">Disulfide bond</keyword>
<gene>
    <name evidence="7" type="ORF">A3A64_00580</name>
</gene>
<feature type="domain" description="Thioredoxin" evidence="6">
    <location>
        <begin position="1"/>
        <end position="128"/>
    </location>
</feature>
<sequence>MPPGGVIRGNPDAAVFLVEFSDFQCPACAAFAPVVNDIVEKNKDKLLFAYRHFPLDQHAYAVKAAIAAEAAAQQGKFWEMSDLLFVNQTRLSDELVLDFAKQLDLRMEAFTQDLAREDLKQKVQADRAYALQIGINSTPTFFLNGKKLNVTSLDDLKNQVEKSLQ</sequence>
<accession>A0A1F6AU89</accession>
<dbReference type="Gene3D" id="3.40.30.10">
    <property type="entry name" value="Glutaredoxin"/>
    <property type="match status" value="1"/>
</dbReference>
<proteinExistence type="inferred from homology"/>
<evidence type="ECO:0000256" key="5">
    <source>
        <dbReference type="ARBA" id="ARBA00023284"/>
    </source>
</evidence>
<reference evidence="7 8" key="1">
    <citation type="journal article" date="2016" name="Nat. Commun.">
        <title>Thousands of microbial genomes shed light on interconnected biogeochemical processes in an aquifer system.</title>
        <authorList>
            <person name="Anantharaman K."/>
            <person name="Brown C.T."/>
            <person name="Hug L.A."/>
            <person name="Sharon I."/>
            <person name="Castelle C.J."/>
            <person name="Probst A.J."/>
            <person name="Thomas B.C."/>
            <person name="Singh A."/>
            <person name="Wilkins M.J."/>
            <person name="Karaoz U."/>
            <person name="Brodie E.L."/>
            <person name="Williams K.H."/>
            <person name="Hubbard S.S."/>
            <person name="Banfield J.F."/>
        </authorList>
    </citation>
    <scope>NUCLEOTIDE SEQUENCE [LARGE SCALE GENOMIC DNA]</scope>
</reference>
<dbReference type="GO" id="GO:0016491">
    <property type="term" value="F:oxidoreductase activity"/>
    <property type="evidence" value="ECO:0007669"/>
    <property type="project" value="UniProtKB-KW"/>
</dbReference>
<organism evidence="7 8">
    <name type="scientific">Candidatus Gottesmanbacteria bacterium RIFCSPLOWO2_01_FULL_48_11</name>
    <dbReference type="NCBI Taxonomy" id="1798395"/>
    <lineage>
        <taxon>Bacteria</taxon>
        <taxon>Candidatus Gottesmaniibacteriota</taxon>
    </lineage>
</organism>
<evidence type="ECO:0000313" key="7">
    <source>
        <dbReference type="EMBL" id="OGG28249.1"/>
    </source>
</evidence>
<dbReference type="InterPro" id="IPR036249">
    <property type="entry name" value="Thioredoxin-like_sf"/>
</dbReference>
<keyword evidence="2" id="KW-0732">Signal</keyword>
<evidence type="ECO:0000256" key="3">
    <source>
        <dbReference type="ARBA" id="ARBA00023002"/>
    </source>
</evidence>
<dbReference type="EMBL" id="MFJY01000020">
    <property type="protein sequence ID" value="OGG28249.1"/>
    <property type="molecule type" value="Genomic_DNA"/>
</dbReference>
<keyword evidence="5" id="KW-0676">Redox-active center</keyword>
<comment type="similarity">
    <text evidence="1">Belongs to the thioredoxin family. DsbA subfamily.</text>
</comment>
<protein>
    <recommendedName>
        <fullName evidence="6">Thioredoxin domain-containing protein</fullName>
    </recommendedName>
</protein>
<evidence type="ECO:0000256" key="2">
    <source>
        <dbReference type="ARBA" id="ARBA00022729"/>
    </source>
</evidence>
<dbReference type="InterPro" id="IPR012336">
    <property type="entry name" value="Thioredoxin-like_fold"/>
</dbReference>
<comment type="caution">
    <text evidence="7">The sequence shown here is derived from an EMBL/GenBank/DDBJ whole genome shotgun (WGS) entry which is preliminary data.</text>
</comment>
<dbReference type="PANTHER" id="PTHR13887">
    <property type="entry name" value="GLUTATHIONE S-TRANSFERASE KAPPA"/>
    <property type="match status" value="1"/>
</dbReference>
<name>A0A1F6AU89_9BACT</name>
<evidence type="ECO:0000313" key="8">
    <source>
        <dbReference type="Proteomes" id="UP000178305"/>
    </source>
</evidence>
<dbReference type="PANTHER" id="PTHR13887:SF14">
    <property type="entry name" value="DISULFIDE BOND FORMATION PROTEIN D"/>
    <property type="match status" value="1"/>
</dbReference>